<accession>A0ABU9YFD4</accession>
<dbReference type="Pfam" id="PF01551">
    <property type="entry name" value="Peptidase_M23"/>
    <property type="match status" value="1"/>
</dbReference>
<comment type="caution">
    <text evidence="5">The sequence shown here is derived from an EMBL/GenBank/DDBJ whole genome shotgun (WGS) entry which is preliminary data.</text>
</comment>
<evidence type="ECO:0000259" key="4">
    <source>
        <dbReference type="PROSITE" id="PS51782"/>
    </source>
</evidence>
<dbReference type="InterPro" id="IPR011055">
    <property type="entry name" value="Dup_hybrid_motif"/>
</dbReference>
<evidence type="ECO:0000256" key="2">
    <source>
        <dbReference type="SAM" id="MobiDB-lite"/>
    </source>
</evidence>
<feature type="region of interest" description="Disordered" evidence="2">
    <location>
        <begin position="209"/>
        <end position="332"/>
    </location>
</feature>
<dbReference type="InterPro" id="IPR018392">
    <property type="entry name" value="LysM"/>
</dbReference>
<feature type="chain" id="PRO_5046670443" evidence="3">
    <location>
        <begin position="23"/>
        <end position="464"/>
    </location>
</feature>
<dbReference type="InterPro" id="IPR016047">
    <property type="entry name" value="M23ase_b-sheet_dom"/>
</dbReference>
<gene>
    <name evidence="5" type="ORF">WG926_04140</name>
</gene>
<comment type="similarity">
    <text evidence="1">Belongs to the E.coli NlpD/Haemophilus LppB family.</text>
</comment>
<proteinExistence type="inferred from homology"/>
<reference evidence="5 6" key="1">
    <citation type="submission" date="2024-03" db="EMBL/GenBank/DDBJ databases">
        <title>High-quality draft genome sequencing of Tistrella sp. BH-R2-4.</title>
        <authorList>
            <person name="Dong C."/>
        </authorList>
    </citation>
    <scope>NUCLEOTIDE SEQUENCE [LARGE SCALE GENOMIC DNA]</scope>
    <source>
        <strain evidence="5 6">BH-R2-4</strain>
    </source>
</reference>
<dbReference type="Pfam" id="PF01476">
    <property type="entry name" value="LysM"/>
    <property type="match status" value="2"/>
</dbReference>
<name>A0ABU9YFD4_9PROT</name>
<dbReference type="PROSITE" id="PS51782">
    <property type="entry name" value="LYSM"/>
    <property type="match status" value="2"/>
</dbReference>
<feature type="signal peptide" evidence="3">
    <location>
        <begin position="1"/>
        <end position="22"/>
    </location>
</feature>
<dbReference type="SMART" id="SM00257">
    <property type="entry name" value="LysM"/>
    <property type="match status" value="2"/>
</dbReference>
<evidence type="ECO:0000256" key="1">
    <source>
        <dbReference type="ARBA" id="ARBA00038420"/>
    </source>
</evidence>
<dbReference type="InterPro" id="IPR036779">
    <property type="entry name" value="LysM_dom_sf"/>
</dbReference>
<dbReference type="SUPFAM" id="SSF54106">
    <property type="entry name" value="LysM domain"/>
    <property type="match status" value="2"/>
</dbReference>
<dbReference type="CDD" id="cd00118">
    <property type="entry name" value="LysM"/>
    <property type="match status" value="2"/>
</dbReference>
<keyword evidence="6" id="KW-1185">Reference proteome</keyword>
<organism evidence="5 6">
    <name type="scientific">Tistrella arctica</name>
    <dbReference type="NCBI Taxonomy" id="3133430"/>
    <lineage>
        <taxon>Bacteria</taxon>
        <taxon>Pseudomonadati</taxon>
        <taxon>Pseudomonadota</taxon>
        <taxon>Alphaproteobacteria</taxon>
        <taxon>Geminicoccales</taxon>
        <taxon>Geminicoccaceae</taxon>
        <taxon>Tistrella</taxon>
    </lineage>
</organism>
<protein>
    <submittedName>
        <fullName evidence="5">Peptidoglycan DD-metalloendopeptidase family protein</fullName>
    </submittedName>
</protein>
<dbReference type="Gene3D" id="3.10.350.10">
    <property type="entry name" value="LysM domain"/>
    <property type="match status" value="2"/>
</dbReference>
<dbReference type="InterPro" id="IPR050570">
    <property type="entry name" value="Cell_wall_metabolism_enzyme"/>
</dbReference>
<feature type="domain" description="LysM" evidence="4">
    <location>
        <begin position="97"/>
        <end position="141"/>
    </location>
</feature>
<evidence type="ECO:0000313" key="5">
    <source>
        <dbReference type="EMBL" id="MEN2987482.1"/>
    </source>
</evidence>
<dbReference type="Proteomes" id="UP001413721">
    <property type="component" value="Unassembled WGS sequence"/>
</dbReference>
<dbReference type="PROSITE" id="PS51257">
    <property type="entry name" value="PROKAR_LIPOPROTEIN"/>
    <property type="match status" value="1"/>
</dbReference>
<feature type="domain" description="LysM" evidence="4">
    <location>
        <begin position="49"/>
        <end position="93"/>
    </location>
</feature>
<evidence type="ECO:0000256" key="3">
    <source>
        <dbReference type="SAM" id="SignalP"/>
    </source>
</evidence>
<feature type="compositionally biased region" description="Low complexity" evidence="2">
    <location>
        <begin position="252"/>
        <end position="286"/>
    </location>
</feature>
<dbReference type="EMBL" id="JBBKTW010000001">
    <property type="protein sequence ID" value="MEN2987482.1"/>
    <property type="molecule type" value="Genomic_DNA"/>
</dbReference>
<dbReference type="PANTHER" id="PTHR21666:SF263">
    <property type="entry name" value="MUREIN HYDROLASE ACTIVATOR NLPD"/>
    <property type="match status" value="1"/>
</dbReference>
<feature type="compositionally biased region" description="Pro residues" evidence="2">
    <location>
        <begin position="315"/>
        <end position="326"/>
    </location>
</feature>
<dbReference type="RefSeq" id="WP_345936805.1">
    <property type="nucleotide sequence ID" value="NZ_JBBKTW010000001.1"/>
</dbReference>
<evidence type="ECO:0000313" key="6">
    <source>
        <dbReference type="Proteomes" id="UP001413721"/>
    </source>
</evidence>
<sequence length="464" mass="47168">MTRASLSSSRRFALVATLLVLAGCAGRDQPAPVEFRGDAPAIALPAGAREIVVERGDTLYAISRRNNVPLRALIEANHLQPPYTIYPGNRLVLPARRVHVVRQNETLYGISRAYDVEMSALAQANGLTQPFIVTPGMQLVVPEGQGAATDAAAAAVAAAGPEGRPPSTRIGEPEILSVSPALGGPPSSVAAAGSGTATTVSGAGITATTLATPDGDAGTTISEAGSPADDTVRAAGEGPVALTPAVPPSAAPGTDPSTTVPVTVPAAQDVPAAQPAPTATDLAAPQPAAPEPSAPATAPAAATPPVPEKPAEVAAPPPAPTPPPIKAKPVEVGDLGPAPKRFVWPVNGRVVSGYGDKAGGLHNDGVNIQAPRGTPIRAAADGVVVYSGSDLKGFGNMLLIRHGGNWLTAYAHAQAVLVDRGQRVKQGEVIARVGSSGNVDQPQLHFELRRGREAVDPERYLPRR</sequence>
<dbReference type="SUPFAM" id="SSF51261">
    <property type="entry name" value="Duplicated hybrid motif"/>
    <property type="match status" value="1"/>
</dbReference>
<dbReference type="CDD" id="cd12797">
    <property type="entry name" value="M23_peptidase"/>
    <property type="match status" value="1"/>
</dbReference>
<keyword evidence="3" id="KW-0732">Signal</keyword>
<dbReference type="Gene3D" id="2.70.70.10">
    <property type="entry name" value="Glucose Permease (Domain IIA)"/>
    <property type="match status" value="1"/>
</dbReference>
<dbReference type="PANTHER" id="PTHR21666">
    <property type="entry name" value="PEPTIDASE-RELATED"/>
    <property type="match status" value="1"/>
</dbReference>